<accession>A0A2U3ICT6</accession>
<reference evidence="4" key="1">
    <citation type="submission" date="2018-01" db="EMBL/GenBank/DDBJ databases">
        <authorList>
            <person name="Peeters C."/>
        </authorList>
    </citation>
    <scope>NUCLEOTIDE SEQUENCE [LARGE SCALE GENOMIC DNA]</scope>
</reference>
<name>A0A2U3ICT6_9BURK</name>
<feature type="domain" description="HTH luxR-type" evidence="2">
    <location>
        <begin position="339"/>
        <end position="396"/>
    </location>
</feature>
<dbReference type="SUPFAM" id="SSF55785">
    <property type="entry name" value="PYP-like sensor domain (PAS domain)"/>
    <property type="match status" value="1"/>
</dbReference>
<dbReference type="InterPro" id="IPR035965">
    <property type="entry name" value="PAS-like_dom_sf"/>
</dbReference>
<dbReference type="AlphaFoldDB" id="A0A2U3ICT6"/>
<feature type="region of interest" description="Disordered" evidence="1">
    <location>
        <begin position="1"/>
        <end position="20"/>
    </location>
</feature>
<dbReference type="InterPro" id="IPR036388">
    <property type="entry name" value="WH-like_DNA-bd_sf"/>
</dbReference>
<protein>
    <submittedName>
        <fullName evidence="3">LuxR family transcriptional regulator</fullName>
    </submittedName>
</protein>
<dbReference type="InterPro" id="IPR000792">
    <property type="entry name" value="Tscrpt_reg_LuxR_C"/>
</dbReference>
<dbReference type="GO" id="GO:0003677">
    <property type="term" value="F:DNA binding"/>
    <property type="evidence" value="ECO:0007669"/>
    <property type="project" value="InterPro"/>
</dbReference>
<dbReference type="SUPFAM" id="SSF55781">
    <property type="entry name" value="GAF domain-like"/>
    <property type="match status" value="1"/>
</dbReference>
<sequence length="413" mass="44732">MKEVKDANDHGGETAARERTGRHIRRTGLLAMMPAAELADLIGAIYDAGMLPRMWPEVLERIAAVLGGMRADLWVGHPDGHVRAVDFIGIEPAFRMSYEQHFGRLDPVFWPVTMLSQGTILTDAVVPRARLERSEFYQDWVRPQNVHSIAVVNFMRTNTVSGVLGVPRAVNGRPLDDADLQTLGLLAPHLRRAVQMQMRLDAVAARERITSAALDVLSHAILIVDARGHPLFVNRAAYRLIERADGLSTHAGLLCASTARLTQKLHALIARVAAASGMTRGGAIALTRPSGGRALHALVARLPNESGWPFVTECAHAALILIGDHEREAVSSEDMLSKLYGLTPAEARIVGRLGRGESLAAVADSLGVVTSTARTHLHHAFAKTATQRQSDLARLVEQAAVLAGGHEDVNARY</sequence>
<dbReference type="SMART" id="SM00421">
    <property type="entry name" value="HTH_LUXR"/>
    <property type="match status" value="1"/>
</dbReference>
<keyword evidence="4" id="KW-1185">Reference proteome</keyword>
<dbReference type="EMBL" id="OGTP01000025">
    <property type="protein sequence ID" value="SPB18018.1"/>
    <property type="molecule type" value="Genomic_DNA"/>
</dbReference>
<dbReference type="RefSeq" id="WP_146150050.1">
    <property type="nucleotide sequence ID" value="NZ_OGTP01000025.1"/>
</dbReference>
<evidence type="ECO:0000259" key="2">
    <source>
        <dbReference type="SMART" id="SM00421"/>
    </source>
</evidence>
<evidence type="ECO:0000313" key="4">
    <source>
        <dbReference type="Proteomes" id="UP000238169"/>
    </source>
</evidence>
<dbReference type="OrthoDB" id="5497412at2"/>
<dbReference type="Proteomes" id="UP000238169">
    <property type="component" value="Unassembled WGS sequence"/>
</dbReference>
<dbReference type="InterPro" id="IPR016032">
    <property type="entry name" value="Sig_transdc_resp-reg_C-effctor"/>
</dbReference>
<proteinExistence type="predicted"/>
<gene>
    <name evidence="3" type="ORF">NOV72_05217</name>
</gene>
<dbReference type="SUPFAM" id="SSF46894">
    <property type="entry name" value="C-terminal effector domain of the bipartite response regulators"/>
    <property type="match status" value="1"/>
</dbReference>
<evidence type="ECO:0000313" key="3">
    <source>
        <dbReference type="EMBL" id="SPB18018.1"/>
    </source>
</evidence>
<dbReference type="Gene3D" id="1.10.10.10">
    <property type="entry name" value="Winged helix-like DNA-binding domain superfamily/Winged helix DNA-binding domain"/>
    <property type="match status" value="1"/>
</dbReference>
<organism evidence="3 4">
    <name type="scientific">Caballeronia novacaledonica</name>
    <dbReference type="NCBI Taxonomy" id="1544861"/>
    <lineage>
        <taxon>Bacteria</taxon>
        <taxon>Pseudomonadati</taxon>
        <taxon>Pseudomonadota</taxon>
        <taxon>Betaproteobacteria</taxon>
        <taxon>Burkholderiales</taxon>
        <taxon>Burkholderiaceae</taxon>
        <taxon>Caballeronia</taxon>
    </lineage>
</organism>
<dbReference type="GO" id="GO:0006355">
    <property type="term" value="P:regulation of DNA-templated transcription"/>
    <property type="evidence" value="ECO:0007669"/>
    <property type="project" value="InterPro"/>
</dbReference>
<evidence type="ECO:0000256" key="1">
    <source>
        <dbReference type="SAM" id="MobiDB-lite"/>
    </source>
</evidence>